<dbReference type="PANTHER" id="PTHR43861">
    <property type="entry name" value="TRANS-ACONITATE 2-METHYLTRANSFERASE-RELATED"/>
    <property type="match status" value="1"/>
</dbReference>
<dbReference type="Proteomes" id="UP000534783">
    <property type="component" value="Unassembled WGS sequence"/>
</dbReference>
<dbReference type="CDD" id="cd02440">
    <property type="entry name" value="AdoMet_MTases"/>
    <property type="match status" value="1"/>
</dbReference>
<sequence length="218" mass="24927">MQMPRRNQGRKKRELGPNRKTLASYTAGADDYLAHWDRGRTYRVPPLLREWVDPLPKGALILDLGCGPGQDSRYLQREGFRPIALDGTWPFLAHARRRSRRLSLVMADLEAMPFRFDAFHGIWAAASLIHLPKKKLDRVLVALRQLIRSGGKFGATFAHGKGEGFATQGWIPGRYFSYWKKDALAQVFTRAGWKILSLKTVCNRERKGRWLNLIAEKA</sequence>
<organism evidence="5 6">
    <name type="scientific">Candidatus Manganitrophus noduliformans</name>
    <dbReference type="NCBI Taxonomy" id="2606439"/>
    <lineage>
        <taxon>Bacteria</taxon>
        <taxon>Pseudomonadati</taxon>
        <taxon>Nitrospirota</taxon>
        <taxon>Nitrospiria</taxon>
        <taxon>Candidatus Troglogloeales</taxon>
        <taxon>Candidatus Manganitrophaceae</taxon>
        <taxon>Candidatus Manganitrophus</taxon>
    </lineage>
</organism>
<dbReference type="GO" id="GO:0008168">
    <property type="term" value="F:methyltransferase activity"/>
    <property type="evidence" value="ECO:0007669"/>
    <property type="project" value="UniProtKB-KW"/>
</dbReference>
<dbReference type="EMBL" id="VTOW01000002">
    <property type="protein sequence ID" value="NKE70924.1"/>
    <property type="molecule type" value="Genomic_DNA"/>
</dbReference>
<dbReference type="SUPFAM" id="SSF53335">
    <property type="entry name" value="S-adenosyl-L-methionine-dependent methyltransferases"/>
    <property type="match status" value="1"/>
</dbReference>
<evidence type="ECO:0000256" key="3">
    <source>
        <dbReference type="SAM" id="MobiDB-lite"/>
    </source>
</evidence>
<accession>A0A7X6DPN2</accession>
<evidence type="ECO:0000256" key="2">
    <source>
        <dbReference type="ARBA" id="ARBA00022679"/>
    </source>
</evidence>
<reference evidence="5 6" key="1">
    <citation type="journal article" date="2020" name="Nature">
        <title>Bacterial chemolithoautotrophy via manganese oxidation.</title>
        <authorList>
            <person name="Yu H."/>
            <person name="Leadbetter J.R."/>
        </authorList>
    </citation>
    <scope>NUCLEOTIDE SEQUENCE [LARGE SCALE GENOMIC DNA]</scope>
    <source>
        <strain evidence="5 6">Mn-1</strain>
    </source>
</reference>
<evidence type="ECO:0000313" key="6">
    <source>
        <dbReference type="Proteomes" id="UP000534783"/>
    </source>
</evidence>
<dbReference type="AlphaFoldDB" id="A0A7X6DPN2"/>
<dbReference type="PANTHER" id="PTHR43861:SF1">
    <property type="entry name" value="TRANS-ACONITATE 2-METHYLTRANSFERASE"/>
    <property type="match status" value="1"/>
</dbReference>
<keyword evidence="2 5" id="KW-0808">Transferase</keyword>
<feature type="domain" description="Methyltransferase" evidence="4">
    <location>
        <begin position="61"/>
        <end position="151"/>
    </location>
</feature>
<gene>
    <name evidence="5" type="ORF">MNODULE_09250</name>
</gene>
<dbReference type="InterPro" id="IPR029063">
    <property type="entry name" value="SAM-dependent_MTases_sf"/>
</dbReference>
<keyword evidence="1 5" id="KW-0489">Methyltransferase</keyword>
<feature type="region of interest" description="Disordered" evidence="3">
    <location>
        <begin position="1"/>
        <end position="20"/>
    </location>
</feature>
<dbReference type="Pfam" id="PF13649">
    <property type="entry name" value="Methyltransf_25"/>
    <property type="match status" value="1"/>
</dbReference>
<evidence type="ECO:0000259" key="4">
    <source>
        <dbReference type="Pfam" id="PF13649"/>
    </source>
</evidence>
<dbReference type="InterPro" id="IPR041698">
    <property type="entry name" value="Methyltransf_25"/>
</dbReference>
<evidence type="ECO:0000313" key="5">
    <source>
        <dbReference type="EMBL" id="NKE70924.1"/>
    </source>
</evidence>
<keyword evidence="6" id="KW-1185">Reference proteome</keyword>
<evidence type="ECO:0000256" key="1">
    <source>
        <dbReference type="ARBA" id="ARBA00022603"/>
    </source>
</evidence>
<dbReference type="Gene3D" id="3.40.50.150">
    <property type="entry name" value="Vaccinia Virus protein VP39"/>
    <property type="match status" value="1"/>
</dbReference>
<protein>
    <submittedName>
        <fullName evidence="5">Class I SAM-dependent methyltransferase</fullName>
    </submittedName>
</protein>
<dbReference type="GO" id="GO:0032259">
    <property type="term" value="P:methylation"/>
    <property type="evidence" value="ECO:0007669"/>
    <property type="project" value="UniProtKB-KW"/>
</dbReference>
<proteinExistence type="predicted"/>
<comment type="caution">
    <text evidence="5">The sequence shown here is derived from an EMBL/GenBank/DDBJ whole genome shotgun (WGS) entry which is preliminary data.</text>
</comment>
<name>A0A7X6DPN2_9BACT</name>
<dbReference type="RefSeq" id="WP_168059273.1">
    <property type="nucleotide sequence ID" value="NZ_VTOW01000002.1"/>
</dbReference>